<evidence type="ECO:0000313" key="7">
    <source>
        <dbReference type="Proteomes" id="UP001214250"/>
    </source>
</evidence>
<keyword evidence="7" id="KW-1185">Reference proteome</keyword>
<keyword evidence="3" id="KW-0378">Hydrolase</keyword>
<dbReference type="EMBL" id="CP117812">
    <property type="protein sequence ID" value="WDE98657.1"/>
    <property type="molecule type" value="Genomic_DNA"/>
</dbReference>
<feature type="signal peptide" evidence="4">
    <location>
        <begin position="1"/>
        <end position="20"/>
    </location>
</feature>
<keyword evidence="2" id="KW-0479">Metal-binding</keyword>
<evidence type="ECO:0000256" key="4">
    <source>
        <dbReference type="SAM" id="SignalP"/>
    </source>
</evidence>
<dbReference type="Proteomes" id="UP001214250">
    <property type="component" value="Chromosome 2"/>
</dbReference>
<dbReference type="Pfam" id="PF00884">
    <property type="entry name" value="Sulfatase"/>
    <property type="match status" value="1"/>
</dbReference>
<evidence type="ECO:0000259" key="5">
    <source>
        <dbReference type="Pfam" id="PF00884"/>
    </source>
</evidence>
<dbReference type="SUPFAM" id="SSF53649">
    <property type="entry name" value="Alkaline phosphatase-like"/>
    <property type="match status" value="1"/>
</dbReference>
<dbReference type="Gene3D" id="3.40.720.10">
    <property type="entry name" value="Alkaline Phosphatase, subunit A"/>
    <property type="match status" value="1"/>
</dbReference>
<evidence type="ECO:0000256" key="2">
    <source>
        <dbReference type="ARBA" id="ARBA00022723"/>
    </source>
</evidence>
<dbReference type="PANTHER" id="PTHR45953">
    <property type="entry name" value="IDURONATE 2-SULFATASE"/>
    <property type="match status" value="1"/>
</dbReference>
<evidence type="ECO:0000256" key="1">
    <source>
        <dbReference type="ARBA" id="ARBA00008779"/>
    </source>
</evidence>
<comment type="similarity">
    <text evidence="1">Belongs to the sulfatase family.</text>
</comment>
<dbReference type="InterPro" id="IPR017850">
    <property type="entry name" value="Alkaline_phosphatase_core_sf"/>
</dbReference>
<sequence>MNFKFSFLVAALCGSVWASAASMDKKRPNVVFIMCDDLNDYISGMKGHDQSQTPALASFAESAVMFKRAYSNNPVCAPSRASVFTGIYPHTSKNLFWGKWFQNAILKNSKTMMEHFADNGYYVTGSGKLLHHFTKNVWPYYNKQADYGPFYSLNGKASVAHPGVPAPFNSIGAIDGSFGALEAIPKNRAQGEGWLRGSWKVKDRSLNFDDSARRDMTPDEENAAWAAAQIKSFEKNGQDQPFFLGVGFVRPHTPLHVPQKYFDMFPLDKIQLPIIKKNDASDTFYTEVFDGDKKGLKYFELLKQSYPNQEAGIRAFTQAYLASIAAVDDCIGQVIDAVNSSPLKEKRQGTWPSIQLL</sequence>
<reference evidence="6 7" key="1">
    <citation type="submission" date="2023-02" db="EMBL/GenBank/DDBJ databases">
        <title>Genome sequence of Lentisphaera profundi SAORIC-696.</title>
        <authorList>
            <person name="Kim e."/>
            <person name="Cho J.-C."/>
            <person name="Choi A."/>
            <person name="Kang I."/>
        </authorList>
    </citation>
    <scope>NUCLEOTIDE SEQUENCE [LARGE SCALE GENOMIC DNA]</scope>
    <source>
        <strain evidence="6 7">SAORIC-696</strain>
    </source>
</reference>
<evidence type="ECO:0000256" key="3">
    <source>
        <dbReference type="ARBA" id="ARBA00022801"/>
    </source>
</evidence>
<proteinExistence type="inferred from homology"/>
<gene>
    <name evidence="6" type="ORF">PQO03_12500</name>
</gene>
<dbReference type="RefSeq" id="WP_274153528.1">
    <property type="nucleotide sequence ID" value="NZ_CP117812.1"/>
</dbReference>
<dbReference type="InterPro" id="IPR024607">
    <property type="entry name" value="Sulfatase_CS"/>
</dbReference>
<organism evidence="6 7">
    <name type="scientific">Lentisphaera profundi</name>
    <dbReference type="NCBI Taxonomy" id="1658616"/>
    <lineage>
        <taxon>Bacteria</taxon>
        <taxon>Pseudomonadati</taxon>
        <taxon>Lentisphaerota</taxon>
        <taxon>Lentisphaeria</taxon>
        <taxon>Lentisphaerales</taxon>
        <taxon>Lentisphaeraceae</taxon>
        <taxon>Lentisphaera</taxon>
    </lineage>
</organism>
<accession>A0ABY7VX37</accession>
<dbReference type="PROSITE" id="PS00523">
    <property type="entry name" value="SULFATASE_1"/>
    <property type="match status" value="1"/>
</dbReference>
<evidence type="ECO:0000313" key="6">
    <source>
        <dbReference type="EMBL" id="WDE98657.1"/>
    </source>
</evidence>
<dbReference type="PANTHER" id="PTHR45953:SF1">
    <property type="entry name" value="IDURONATE 2-SULFATASE"/>
    <property type="match status" value="1"/>
</dbReference>
<feature type="chain" id="PRO_5046683589" evidence="4">
    <location>
        <begin position="21"/>
        <end position="357"/>
    </location>
</feature>
<name>A0ABY7VX37_9BACT</name>
<keyword evidence="4" id="KW-0732">Signal</keyword>
<protein>
    <submittedName>
        <fullName evidence="6">Sulfatase-like hydrolase/transferase</fullName>
    </submittedName>
</protein>
<dbReference type="InterPro" id="IPR000917">
    <property type="entry name" value="Sulfatase_N"/>
</dbReference>
<feature type="domain" description="Sulfatase N-terminal" evidence="5">
    <location>
        <begin position="28"/>
        <end position="341"/>
    </location>
</feature>